<dbReference type="InterPro" id="IPR037883">
    <property type="entry name" value="Knr4/Smi1-like_sf"/>
</dbReference>
<proteinExistence type="predicted"/>
<evidence type="ECO:0000313" key="2">
    <source>
        <dbReference type="EMBL" id="MBJ7880431.1"/>
    </source>
</evidence>
<protein>
    <submittedName>
        <fullName evidence="2">SMI1/KNR4 family protein</fullName>
    </submittedName>
</protein>
<dbReference type="Proteomes" id="UP000662373">
    <property type="component" value="Unassembled WGS sequence"/>
</dbReference>
<dbReference type="SUPFAM" id="SSF160631">
    <property type="entry name" value="SMI1/KNR4-like"/>
    <property type="match status" value="1"/>
</dbReference>
<keyword evidence="3" id="KW-1185">Reference proteome</keyword>
<feature type="domain" description="Knr4/Smi1-like" evidence="1">
    <location>
        <begin position="4"/>
        <end position="102"/>
    </location>
</feature>
<accession>A0A934KJ35</accession>
<name>A0A934KJ35_9FLAO</name>
<reference evidence="2 3" key="1">
    <citation type="submission" date="2020-09" db="EMBL/GenBank/DDBJ databases">
        <title>Draft genome of Gelidibacter salicanalis PAMC21136.</title>
        <authorList>
            <person name="Park H."/>
        </authorList>
    </citation>
    <scope>NUCLEOTIDE SEQUENCE [LARGE SCALE GENOMIC DNA]</scope>
    <source>
        <strain evidence="2 3">PAMC21136</strain>
    </source>
</reference>
<dbReference type="AlphaFoldDB" id="A0A934KJ35"/>
<dbReference type="Gene3D" id="3.40.1580.10">
    <property type="entry name" value="SMI1/KNR4-like"/>
    <property type="match status" value="1"/>
</dbReference>
<organism evidence="2 3">
    <name type="scientific">Gelidibacter salicanalis</name>
    <dbReference type="NCBI Taxonomy" id="291193"/>
    <lineage>
        <taxon>Bacteria</taxon>
        <taxon>Pseudomonadati</taxon>
        <taxon>Bacteroidota</taxon>
        <taxon>Flavobacteriia</taxon>
        <taxon>Flavobacteriales</taxon>
        <taxon>Flavobacteriaceae</taxon>
        <taxon>Gelidibacter</taxon>
    </lineage>
</organism>
<dbReference type="Pfam" id="PF09346">
    <property type="entry name" value="SMI1_KNR4"/>
    <property type="match status" value="1"/>
</dbReference>
<sequence>MNKQEILNKFNFKLPKGFVDFYINSNNLEIQKDEGYIILWSLEKMEELNHAYQVDVYAPEFFIFGSDGADTAFAIERKTGLIYEMPFIGMGKDDATLIGDSIALVVE</sequence>
<gene>
    <name evidence="2" type="ORF">JEM65_07165</name>
</gene>
<dbReference type="EMBL" id="JAEHJZ010000012">
    <property type="protein sequence ID" value="MBJ7880431.1"/>
    <property type="molecule type" value="Genomic_DNA"/>
</dbReference>
<dbReference type="RefSeq" id="WP_199598267.1">
    <property type="nucleotide sequence ID" value="NZ_JAEHJZ010000012.1"/>
</dbReference>
<evidence type="ECO:0000313" key="3">
    <source>
        <dbReference type="Proteomes" id="UP000662373"/>
    </source>
</evidence>
<dbReference type="InterPro" id="IPR018958">
    <property type="entry name" value="Knr4/Smi1-like_dom"/>
</dbReference>
<comment type="caution">
    <text evidence="2">The sequence shown here is derived from an EMBL/GenBank/DDBJ whole genome shotgun (WGS) entry which is preliminary data.</text>
</comment>
<evidence type="ECO:0000259" key="1">
    <source>
        <dbReference type="Pfam" id="PF09346"/>
    </source>
</evidence>